<dbReference type="RefSeq" id="WP_161025791.1">
    <property type="nucleotide sequence ID" value="NZ_WWCJ01000007.1"/>
</dbReference>
<keyword evidence="1" id="KW-0472">Membrane</keyword>
<name>A0A6N9HGS7_9BURK</name>
<dbReference type="EMBL" id="WWCJ01000007">
    <property type="protein sequence ID" value="MYN02801.1"/>
    <property type="molecule type" value="Genomic_DNA"/>
</dbReference>
<sequence>MSEHIYLLTLGLPLATLLVIFGMKYWSNAHKARAEAASAEAYRELASKSAAALADNAAAMATMQATLADMKGRLASVETMLKEVG</sequence>
<feature type="transmembrane region" description="Helical" evidence="1">
    <location>
        <begin position="6"/>
        <end position="26"/>
    </location>
</feature>
<dbReference type="AlphaFoldDB" id="A0A6N9HGS7"/>
<keyword evidence="1" id="KW-0812">Transmembrane</keyword>
<comment type="caution">
    <text evidence="2">The sequence shown here is derived from an EMBL/GenBank/DDBJ whole genome shotgun (WGS) entry which is preliminary data.</text>
</comment>
<gene>
    <name evidence="2" type="ORF">GTP41_11895</name>
</gene>
<accession>A0A6N9HGS7</accession>
<evidence type="ECO:0000313" key="3">
    <source>
        <dbReference type="Proteomes" id="UP000448575"/>
    </source>
</evidence>
<protein>
    <submittedName>
        <fullName evidence="2">Uncharacterized protein</fullName>
    </submittedName>
</protein>
<evidence type="ECO:0000313" key="2">
    <source>
        <dbReference type="EMBL" id="MYN02801.1"/>
    </source>
</evidence>
<reference evidence="2 3" key="1">
    <citation type="submission" date="2019-12" db="EMBL/GenBank/DDBJ databases">
        <title>Novel species isolated from a subtropical stream in China.</title>
        <authorList>
            <person name="Lu H."/>
        </authorList>
    </citation>
    <scope>NUCLEOTIDE SEQUENCE [LARGE SCALE GENOMIC DNA]</scope>
    <source>
        <strain evidence="2 3">DS3</strain>
    </source>
</reference>
<organism evidence="2 3">
    <name type="scientific">Pseudoduganella guangdongensis</name>
    <dbReference type="NCBI Taxonomy" id="2692179"/>
    <lineage>
        <taxon>Bacteria</taxon>
        <taxon>Pseudomonadati</taxon>
        <taxon>Pseudomonadota</taxon>
        <taxon>Betaproteobacteria</taxon>
        <taxon>Burkholderiales</taxon>
        <taxon>Oxalobacteraceae</taxon>
        <taxon>Telluria group</taxon>
        <taxon>Pseudoduganella</taxon>
    </lineage>
</organism>
<dbReference type="Proteomes" id="UP000448575">
    <property type="component" value="Unassembled WGS sequence"/>
</dbReference>
<evidence type="ECO:0000256" key="1">
    <source>
        <dbReference type="SAM" id="Phobius"/>
    </source>
</evidence>
<proteinExistence type="predicted"/>
<keyword evidence="3" id="KW-1185">Reference proteome</keyword>
<keyword evidence="1" id="KW-1133">Transmembrane helix</keyword>